<dbReference type="SUPFAM" id="SSF55298">
    <property type="entry name" value="YjgF-like"/>
    <property type="match status" value="1"/>
</dbReference>
<sequence>MSMKQYAYRGFGENNQRDYWYSSNVRTGDFVHCAGQGSYLDEHGTQPKTIAFVNVDIALKDAGGAGWSQIHRVNSFHVQLDPVSQEPMIRNFKKWMPGSHPTWTCVHVGRLGGDSMWVEIEVSAFCPEGAKREGTSKA</sequence>
<name>A0A0B7KEZ3_BIOOC</name>
<dbReference type="AlphaFoldDB" id="A0A0B7KEZ3"/>
<dbReference type="Pfam" id="PF01042">
    <property type="entry name" value="Ribonuc_L-PSP"/>
    <property type="match status" value="1"/>
</dbReference>
<gene>
    <name evidence="1" type="ORF">BN869_000010105_1</name>
</gene>
<proteinExistence type="predicted"/>
<dbReference type="EMBL" id="CDPU01000039">
    <property type="protein sequence ID" value="CEO54047.1"/>
    <property type="molecule type" value="Genomic_DNA"/>
</dbReference>
<accession>A0A0B7KEZ3</accession>
<reference evidence="1" key="1">
    <citation type="submission" date="2015-01" db="EMBL/GenBank/DDBJ databases">
        <authorList>
            <person name="Durling Mikael"/>
        </authorList>
    </citation>
    <scope>NUCLEOTIDE SEQUENCE</scope>
</reference>
<organism evidence="1">
    <name type="scientific">Bionectria ochroleuca</name>
    <name type="common">Gliocladium roseum</name>
    <dbReference type="NCBI Taxonomy" id="29856"/>
    <lineage>
        <taxon>Eukaryota</taxon>
        <taxon>Fungi</taxon>
        <taxon>Dikarya</taxon>
        <taxon>Ascomycota</taxon>
        <taxon>Pezizomycotina</taxon>
        <taxon>Sordariomycetes</taxon>
        <taxon>Hypocreomycetidae</taxon>
        <taxon>Hypocreales</taxon>
        <taxon>Bionectriaceae</taxon>
        <taxon>Clonostachys</taxon>
    </lineage>
</organism>
<evidence type="ECO:0000313" key="1">
    <source>
        <dbReference type="EMBL" id="CEO54047.1"/>
    </source>
</evidence>
<dbReference type="Gene3D" id="3.30.1330.40">
    <property type="entry name" value="RutC-like"/>
    <property type="match status" value="1"/>
</dbReference>
<dbReference type="InterPro" id="IPR035959">
    <property type="entry name" value="RutC-like_sf"/>
</dbReference>
<dbReference type="InterPro" id="IPR006175">
    <property type="entry name" value="YjgF/YER057c/UK114"/>
</dbReference>
<protein>
    <submittedName>
        <fullName evidence="1">Uncharacterized protein</fullName>
    </submittedName>
</protein>